<evidence type="ECO:0000256" key="2">
    <source>
        <dbReference type="ARBA" id="ARBA00023125"/>
    </source>
</evidence>
<dbReference type="GO" id="GO:0045892">
    <property type="term" value="P:negative regulation of DNA-templated transcription"/>
    <property type="evidence" value="ECO:0007669"/>
    <property type="project" value="TreeGrafter"/>
</dbReference>
<dbReference type="InterPro" id="IPR050679">
    <property type="entry name" value="Bact_HTH_transcr_reg"/>
</dbReference>
<dbReference type="Pfam" id="PF00392">
    <property type="entry name" value="GntR"/>
    <property type="match status" value="1"/>
</dbReference>
<organism evidence="5 6">
    <name type="scientific">Lactobacillus gasseri</name>
    <dbReference type="NCBI Taxonomy" id="1596"/>
    <lineage>
        <taxon>Bacteria</taxon>
        <taxon>Bacillati</taxon>
        <taxon>Bacillota</taxon>
        <taxon>Bacilli</taxon>
        <taxon>Lactobacillales</taxon>
        <taxon>Lactobacillaceae</taxon>
        <taxon>Lactobacillus</taxon>
    </lineage>
</organism>
<evidence type="ECO:0000256" key="3">
    <source>
        <dbReference type="ARBA" id="ARBA00023163"/>
    </source>
</evidence>
<gene>
    <name evidence="5" type="ORF">F8244_00685</name>
</gene>
<comment type="caution">
    <text evidence="5">The sequence shown here is derived from an EMBL/GenBank/DDBJ whole genome shotgun (WGS) entry which is preliminary data.</text>
</comment>
<keyword evidence="2" id="KW-0238">DNA-binding</keyword>
<protein>
    <submittedName>
        <fullName evidence="5">GntR family transcriptional regulator</fullName>
    </submittedName>
</protein>
<dbReference type="InterPro" id="IPR000524">
    <property type="entry name" value="Tscrpt_reg_HTH_GntR"/>
</dbReference>
<dbReference type="PROSITE" id="PS50949">
    <property type="entry name" value="HTH_GNTR"/>
    <property type="match status" value="1"/>
</dbReference>
<dbReference type="EMBL" id="WBOA01000001">
    <property type="protein sequence ID" value="KAB1951962.1"/>
    <property type="molecule type" value="Genomic_DNA"/>
</dbReference>
<name>A0A833FME7_LACGS</name>
<dbReference type="PANTHER" id="PTHR44846">
    <property type="entry name" value="MANNOSYL-D-GLYCERATE TRANSPORT/METABOLISM SYSTEM REPRESSOR MNGR-RELATED"/>
    <property type="match status" value="1"/>
</dbReference>
<evidence type="ECO:0000313" key="5">
    <source>
        <dbReference type="EMBL" id="KAB1951962.1"/>
    </source>
</evidence>
<dbReference type="SUPFAM" id="SSF46785">
    <property type="entry name" value="Winged helix' DNA-binding domain"/>
    <property type="match status" value="1"/>
</dbReference>
<dbReference type="GO" id="GO:0003677">
    <property type="term" value="F:DNA binding"/>
    <property type="evidence" value="ECO:0007669"/>
    <property type="project" value="UniProtKB-KW"/>
</dbReference>
<dbReference type="PRINTS" id="PR00035">
    <property type="entry name" value="HTHGNTR"/>
</dbReference>
<keyword evidence="3" id="KW-0804">Transcription</keyword>
<dbReference type="GO" id="GO:0003700">
    <property type="term" value="F:DNA-binding transcription factor activity"/>
    <property type="evidence" value="ECO:0007669"/>
    <property type="project" value="InterPro"/>
</dbReference>
<dbReference type="InterPro" id="IPR036390">
    <property type="entry name" value="WH_DNA-bd_sf"/>
</dbReference>
<accession>A0A833FME7</accession>
<dbReference type="InterPro" id="IPR036388">
    <property type="entry name" value="WH-like_DNA-bd_sf"/>
</dbReference>
<keyword evidence="1" id="KW-0805">Transcription regulation</keyword>
<evidence type="ECO:0000259" key="4">
    <source>
        <dbReference type="PROSITE" id="PS50949"/>
    </source>
</evidence>
<dbReference type="Gene3D" id="1.10.10.10">
    <property type="entry name" value="Winged helix-like DNA-binding domain superfamily/Winged helix DNA-binding domain"/>
    <property type="match status" value="1"/>
</dbReference>
<dbReference type="Proteomes" id="UP000460112">
    <property type="component" value="Unassembled WGS sequence"/>
</dbReference>
<dbReference type="PANTHER" id="PTHR44846:SF1">
    <property type="entry name" value="MANNOSYL-D-GLYCERATE TRANSPORT_METABOLISM SYSTEM REPRESSOR MNGR-RELATED"/>
    <property type="match status" value="1"/>
</dbReference>
<feature type="domain" description="HTH gntR-type" evidence="4">
    <location>
        <begin position="1"/>
        <end position="55"/>
    </location>
</feature>
<evidence type="ECO:0000256" key="1">
    <source>
        <dbReference type="ARBA" id="ARBA00023015"/>
    </source>
</evidence>
<reference evidence="5 6" key="1">
    <citation type="submission" date="2019-09" db="EMBL/GenBank/DDBJ databases">
        <title>Investigation of probiotic properties of different lactic acid bacteria.</title>
        <authorList>
            <person name="Jaomanjaka F."/>
            <person name="Blanc P."/>
        </authorList>
    </citation>
    <scope>NUCLEOTIDE SEQUENCE [LARGE SCALE GENOMIC DNA]</scope>
    <source>
        <strain evidence="5 6">BIO6369</strain>
    </source>
</reference>
<evidence type="ECO:0000313" key="6">
    <source>
        <dbReference type="Proteomes" id="UP000460112"/>
    </source>
</evidence>
<sequence>MIDQTYPLNNLLPTELELAQEFNTSRPTINHAIHNLVQEGLLEQRKRLGPLLREIKFNKNLLTLYKATIKK</sequence>
<proteinExistence type="predicted"/>
<dbReference type="AlphaFoldDB" id="A0A833FME7"/>